<evidence type="ECO:0000313" key="16">
    <source>
        <dbReference type="EMBL" id="CAG6776282.1"/>
    </source>
</evidence>
<name>A0A8D9B433_9HEMI</name>
<dbReference type="PANTHER" id="PTHR23422">
    <property type="entry name" value="DIPEPTIDYL PEPTIDASE III-RELATED"/>
    <property type="match status" value="1"/>
</dbReference>
<keyword evidence="7" id="KW-0031">Aminopeptidase</keyword>
<evidence type="ECO:0000256" key="1">
    <source>
        <dbReference type="ARBA" id="ARBA00001336"/>
    </source>
</evidence>
<evidence type="ECO:0000256" key="15">
    <source>
        <dbReference type="ARBA" id="ARBA00032119"/>
    </source>
</evidence>
<dbReference type="GO" id="GO:0046872">
    <property type="term" value="F:metal ion binding"/>
    <property type="evidence" value="ECO:0007669"/>
    <property type="project" value="UniProtKB-KW"/>
</dbReference>
<dbReference type="EMBL" id="HBUF01601693">
    <property type="protein sequence ID" value="CAG6776282.1"/>
    <property type="molecule type" value="Transcribed_RNA"/>
</dbReference>
<keyword evidence="10" id="KW-0479">Metal-binding</keyword>
<evidence type="ECO:0000256" key="10">
    <source>
        <dbReference type="ARBA" id="ARBA00022723"/>
    </source>
</evidence>
<evidence type="ECO:0000256" key="3">
    <source>
        <dbReference type="ARBA" id="ARBA00004496"/>
    </source>
</evidence>
<dbReference type="GO" id="GO:0008237">
    <property type="term" value="F:metallopeptidase activity"/>
    <property type="evidence" value="ECO:0007669"/>
    <property type="project" value="UniProtKB-KW"/>
</dbReference>
<keyword evidence="8" id="KW-0963">Cytoplasm</keyword>
<comment type="similarity">
    <text evidence="4">Belongs to the peptidase M49 family.</text>
</comment>
<keyword evidence="11" id="KW-0378">Hydrolase</keyword>
<evidence type="ECO:0000256" key="6">
    <source>
        <dbReference type="ARBA" id="ARBA00014713"/>
    </source>
</evidence>
<dbReference type="GO" id="GO:0004177">
    <property type="term" value="F:aminopeptidase activity"/>
    <property type="evidence" value="ECO:0007669"/>
    <property type="project" value="UniProtKB-KW"/>
</dbReference>
<keyword evidence="13" id="KW-0482">Metalloprotease</keyword>
<dbReference type="FunFam" id="3.30.540.30:FF:000001">
    <property type="entry name" value="Dipeptidyl peptidase 3"/>
    <property type="match status" value="1"/>
</dbReference>
<evidence type="ECO:0000256" key="5">
    <source>
        <dbReference type="ARBA" id="ARBA00012063"/>
    </source>
</evidence>
<evidence type="ECO:0000256" key="9">
    <source>
        <dbReference type="ARBA" id="ARBA00022670"/>
    </source>
</evidence>
<dbReference type="FunFam" id="3.30.540.30:FF:000002">
    <property type="entry name" value="Dipeptidyl peptidase 3"/>
    <property type="match status" value="1"/>
</dbReference>
<accession>A0A8D9B433</accession>
<evidence type="ECO:0000256" key="8">
    <source>
        <dbReference type="ARBA" id="ARBA00022490"/>
    </source>
</evidence>
<keyword evidence="12" id="KW-0862">Zinc</keyword>
<comment type="cofactor">
    <cofactor evidence="2">
        <name>Zn(2+)</name>
        <dbReference type="ChEBI" id="CHEBI:29105"/>
    </cofactor>
</comment>
<dbReference type="GO" id="GO:0006508">
    <property type="term" value="P:proteolysis"/>
    <property type="evidence" value="ECO:0007669"/>
    <property type="project" value="UniProtKB-KW"/>
</dbReference>
<dbReference type="EMBL" id="HBUF01601695">
    <property type="protein sequence ID" value="CAG6776284.1"/>
    <property type="molecule type" value="Transcribed_RNA"/>
</dbReference>
<dbReference type="InterPro" id="IPR039461">
    <property type="entry name" value="Peptidase_M49"/>
</dbReference>
<dbReference type="GO" id="GO:0008239">
    <property type="term" value="F:dipeptidyl-peptidase activity"/>
    <property type="evidence" value="ECO:0007669"/>
    <property type="project" value="UniProtKB-EC"/>
</dbReference>
<organism evidence="16">
    <name type="scientific">Cacopsylla melanoneura</name>
    <dbReference type="NCBI Taxonomy" id="428564"/>
    <lineage>
        <taxon>Eukaryota</taxon>
        <taxon>Metazoa</taxon>
        <taxon>Ecdysozoa</taxon>
        <taxon>Arthropoda</taxon>
        <taxon>Hexapoda</taxon>
        <taxon>Insecta</taxon>
        <taxon>Pterygota</taxon>
        <taxon>Neoptera</taxon>
        <taxon>Paraneoptera</taxon>
        <taxon>Hemiptera</taxon>
        <taxon>Sternorrhyncha</taxon>
        <taxon>Psylloidea</taxon>
        <taxon>Psyllidae</taxon>
        <taxon>Psyllinae</taxon>
        <taxon>Cacopsylla</taxon>
    </lineage>
</organism>
<dbReference type="EC" id="3.4.14.4" evidence="5"/>
<comment type="subcellular location">
    <subcellularLocation>
        <location evidence="3">Cytoplasm</location>
    </subcellularLocation>
</comment>
<evidence type="ECO:0000256" key="12">
    <source>
        <dbReference type="ARBA" id="ARBA00022833"/>
    </source>
</evidence>
<evidence type="ECO:0000256" key="11">
    <source>
        <dbReference type="ARBA" id="ARBA00022801"/>
    </source>
</evidence>
<keyword evidence="9" id="KW-0645">Protease</keyword>
<evidence type="ECO:0000256" key="2">
    <source>
        <dbReference type="ARBA" id="ARBA00001947"/>
    </source>
</evidence>
<evidence type="ECO:0000256" key="14">
    <source>
        <dbReference type="ARBA" id="ARBA00031288"/>
    </source>
</evidence>
<sequence length="811" mass="92736">MILKHLNRPLRKLSTVLHKPLYRTLSKSTLSLNLSVTSRMSVCLQDHILPNDAPIIELECEESFNALTDQEKLYTHYLSKACWNGSLISFVQCSPESPVIFILIHKIYLAEPIAELKKKCLDQLSDEEFTAFLVYSTGFLGSTGNYKDFSDSKIIPNLSQEKFHHIVKMSEAYHKEKELINALWTLCGDDIYSLTVNNANLGFPEKGVTTYLSSNCTENDMSVVNEFLKANNIEAYNCRTFKYVHQGKPLYEIRLASVLEQKDPSFMAPKVPELVNSGAEFKVTRGDYSLILKRVNEYLEKAKEQALNDTEKQMLEKYVEHFNSGKLDDHKDGSRFWIKDKGPIIETYIGFIENYRDPGGLRAEWEGFVAMVNKEMSKKFSDLVSNAESFLKYLPWGEKFEKDKFLRPDFTSLDVLTFASSGVPCGINIPNYDEIRQSEGFKNVSLGNVLQIKWKPGDLYFLNTDDIEYLQKYATKAFEVQVGFHELLGHGSGKLFRKVKAGNLAKEEKVYKLATDPEHDYNFDVENVSNPLTNSKIDSFYGEGDNYDSIFTTMGSSYEECRAETVALHLSLYSDALKVFGFEGEEAETIMYVNWLSMCYSGLKALEMYQPNTSKWLQAHSQGRFVILRVLLEAGQDFVRIEETEAGKNLLLTLDKSKIRTVGAKAISDFLLKLQVYKSTGDIKSATAMYDNYSAVLPKQDDPVNPFLNWRDIVMAHKKPRKIFLQANTNLNGNKVSIKTYNASPEGLIQSWLDRFPSSEIHNSLIQCWIKDREHFYTEDKYLKGEAVECLEKYFLSTLNNVLLLREIFPV</sequence>
<dbReference type="Pfam" id="PF03571">
    <property type="entry name" value="Peptidase_M49"/>
    <property type="match status" value="1"/>
</dbReference>
<reference evidence="16" key="1">
    <citation type="submission" date="2021-05" db="EMBL/GenBank/DDBJ databases">
        <authorList>
            <person name="Alioto T."/>
            <person name="Alioto T."/>
            <person name="Gomez Garrido J."/>
        </authorList>
    </citation>
    <scope>NUCLEOTIDE SEQUENCE</scope>
</reference>
<evidence type="ECO:0000256" key="7">
    <source>
        <dbReference type="ARBA" id="ARBA00022438"/>
    </source>
</evidence>
<proteinExistence type="inferred from homology"/>
<dbReference type="GO" id="GO:0005737">
    <property type="term" value="C:cytoplasm"/>
    <property type="evidence" value="ECO:0007669"/>
    <property type="project" value="UniProtKB-SubCell"/>
</dbReference>
<dbReference type="Gene3D" id="3.30.540.30">
    <property type="match status" value="3"/>
</dbReference>
<dbReference type="PANTHER" id="PTHR23422:SF11">
    <property type="entry name" value="DIPEPTIDYL PEPTIDASE 3"/>
    <property type="match status" value="1"/>
</dbReference>
<dbReference type="AlphaFoldDB" id="A0A8D9B433"/>
<protein>
    <recommendedName>
        <fullName evidence="6">Dipeptidyl peptidase 3</fullName>
        <ecNumber evidence="5">3.4.14.4</ecNumber>
    </recommendedName>
    <alternativeName>
        <fullName evidence="14">Dipeptidyl aminopeptidase III</fullName>
    </alternativeName>
    <alternativeName>
        <fullName evidence="15">Dipeptidyl peptidase III</fullName>
    </alternativeName>
</protein>
<comment type="catalytic activity">
    <reaction evidence="1">
        <text>Release of an N-terminal dipeptide from a peptide comprising four or more residues, with broad specificity. Also acts on dipeptidyl 2-naphthylamides.</text>
        <dbReference type="EC" id="3.4.14.4"/>
    </reaction>
</comment>
<evidence type="ECO:0000256" key="13">
    <source>
        <dbReference type="ARBA" id="ARBA00023049"/>
    </source>
</evidence>
<evidence type="ECO:0000256" key="4">
    <source>
        <dbReference type="ARBA" id="ARBA00010200"/>
    </source>
</evidence>